<comment type="caution">
    <text evidence="10">The sequence shown here is derived from an EMBL/GenBank/DDBJ whole genome shotgun (WGS) entry which is preliminary data.</text>
</comment>
<dbReference type="PROSITE" id="PS00028">
    <property type="entry name" value="ZINC_FINGER_C2H2_1"/>
    <property type="match status" value="3"/>
</dbReference>
<evidence type="ECO:0000256" key="7">
    <source>
        <dbReference type="PROSITE-ProRule" id="PRU00042"/>
    </source>
</evidence>
<dbReference type="EMBL" id="CALNXI010001513">
    <property type="protein sequence ID" value="CAH3171054.1"/>
    <property type="molecule type" value="Genomic_DNA"/>
</dbReference>
<evidence type="ECO:0000256" key="2">
    <source>
        <dbReference type="ARBA" id="ARBA00022723"/>
    </source>
</evidence>
<evidence type="ECO:0000313" key="10">
    <source>
        <dbReference type="EMBL" id="CAH3171054.1"/>
    </source>
</evidence>
<feature type="domain" description="C2H2-type" evidence="9">
    <location>
        <begin position="896"/>
        <end position="919"/>
    </location>
</feature>
<keyword evidence="11" id="KW-1185">Reference proteome</keyword>
<feature type="compositionally biased region" description="Basic and acidic residues" evidence="8">
    <location>
        <begin position="326"/>
        <end position="336"/>
    </location>
</feature>
<dbReference type="Gene3D" id="3.30.160.60">
    <property type="entry name" value="Classic Zinc Finger"/>
    <property type="match status" value="2"/>
</dbReference>
<dbReference type="Proteomes" id="UP001159427">
    <property type="component" value="Unassembled WGS sequence"/>
</dbReference>
<feature type="compositionally biased region" description="Basic and acidic residues" evidence="8">
    <location>
        <begin position="377"/>
        <end position="386"/>
    </location>
</feature>
<protein>
    <recommendedName>
        <fullName evidence="9">C2H2-type domain-containing protein</fullName>
    </recommendedName>
</protein>
<dbReference type="SMART" id="SM00355">
    <property type="entry name" value="ZnF_C2H2"/>
    <property type="match status" value="4"/>
</dbReference>
<proteinExistence type="predicted"/>
<sequence length="980" mass="112032">MPKSFLVKKAKLRDGQSEDANTAKSDVNNETPFSEDAILEDKCQDTSGRLHDISGEGTLASAAQDERDARKEQMLDADRKNTVTKQVTRNEFLPRHMWVFPPLLLRGAGNPYGQLFIPASKFQASISPQDNYVTPVLTKEERQKRENVFRFSPERRISENNELRELPASSPNKHGFSLHPNASFTNYVFPSAERPTVPDLLFAQKGKKGERCGIHPLNLHFSENDFELMKRKTMEGEREQVLVDPKQGFHVVDKSHLSNAKKRRLSETETLISQSSKRFCHSVGKWDHEEQKTSVVKDNVFVLENSQISKTSEAMWKAGKVSTSPDHLHDSVRRPDDNEEQSPSITKKGNVLVLENSPSLDTLKRTSESSEYVRSPADGDNKPSRYILWDREIPQKSDESKTDQGEATMKELFTKHVRKQNDSSPAGNEAKRDHLKNNYYHQYYHPDWFVPVPPYLNSIRATESNGFFSYCDRSVRAKSKAELSSVWFPFQLTPKAEQPKVVTKDANRNHIWNPEFKSATSHLSNSERKRIFFTNQEGINSIDTRWNLKNSKFTDETSLSPIRGKEFSSEKTRVDMSRAAEERIRGLSRKLEEMCATADEHDSMSSLPDHSTVNTAESPSKTKKDETVQSFEYHDLRIPRNYSPPGSVQIRCRSDGSLISPREQQTSLKLSFEAKRNEGKSLSIVDLSENSSDFKKENAFKAFDFRSAPVEKTVSSSGKKDSGRLVSPVRSPEQNWTNVAVIDNNERLESSRLQQDEKKCAVKNPGGKVFSNHPTVWLLNKETKTSNVHSKLSAVTRSSPPRFWTLSDDLAVASHLRSMADKSQVSSSKAKETFNSTHHHRCEVCNSTFALRRHLNRHLKSHSFYKRYSCSYCEKGFNDTFDLKRHVRTHTGIKPFKCDRCDKSFTQRCSLEAHQSRVHGIVHKFGFRERRAKMFVCEQCGATFKDNQSEYMNHVANEHPDNDKASWVKKSNRLSQIMTF</sequence>
<feature type="domain" description="C2H2-type" evidence="9">
    <location>
        <begin position="868"/>
        <end position="895"/>
    </location>
</feature>
<keyword evidence="3" id="KW-0677">Repeat</keyword>
<dbReference type="PANTHER" id="PTHR10032:SF271">
    <property type="entry name" value="RH12261P-RELATED"/>
    <property type="match status" value="1"/>
</dbReference>
<dbReference type="InterPro" id="IPR027756">
    <property type="entry name" value="Ovo-like"/>
</dbReference>
<feature type="region of interest" description="Disordered" evidence="8">
    <location>
        <begin position="314"/>
        <end position="386"/>
    </location>
</feature>
<feature type="compositionally biased region" description="Polar residues" evidence="8">
    <location>
        <begin position="18"/>
        <end position="32"/>
    </location>
</feature>
<evidence type="ECO:0000256" key="4">
    <source>
        <dbReference type="ARBA" id="ARBA00022771"/>
    </source>
</evidence>
<accession>A0ABN8QVK5</accession>
<comment type="subcellular location">
    <subcellularLocation>
        <location evidence="1">Nucleus</location>
    </subcellularLocation>
</comment>
<keyword evidence="6" id="KW-0539">Nucleus</keyword>
<feature type="domain" description="C2H2-type" evidence="9">
    <location>
        <begin position="840"/>
        <end position="867"/>
    </location>
</feature>
<keyword evidence="2" id="KW-0479">Metal-binding</keyword>
<feature type="compositionally biased region" description="Basic residues" evidence="8">
    <location>
        <begin position="1"/>
        <end position="11"/>
    </location>
</feature>
<dbReference type="InterPro" id="IPR013087">
    <property type="entry name" value="Znf_C2H2_type"/>
</dbReference>
<gene>
    <name evidence="10" type="ORF">PEVE_00007704</name>
</gene>
<evidence type="ECO:0000256" key="3">
    <source>
        <dbReference type="ARBA" id="ARBA00022737"/>
    </source>
</evidence>
<evidence type="ECO:0000259" key="9">
    <source>
        <dbReference type="PROSITE" id="PS50157"/>
    </source>
</evidence>
<organism evidence="10 11">
    <name type="scientific">Porites evermanni</name>
    <dbReference type="NCBI Taxonomy" id="104178"/>
    <lineage>
        <taxon>Eukaryota</taxon>
        <taxon>Metazoa</taxon>
        <taxon>Cnidaria</taxon>
        <taxon>Anthozoa</taxon>
        <taxon>Hexacorallia</taxon>
        <taxon>Scleractinia</taxon>
        <taxon>Fungiina</taxon>
        <taxon>Poritidae</taxon>
        <taxon>Porites</taxon>
    </lineage>
</organism>
<evidence type="ECO:0000256" key="1">
    <source>
        <dbReference type="ARBA" id="ARBA00004123"/>
    </source>
</evidence>
<dbReference type="SUPFAM" id="SSF57667">
    <property type="entry name" value="beta-beta-alpha zinc fingers"/>
    <property type="match status" value="2"/>
</dbReference>
<feature type="region of interest" description="Disordered" evidence="8">
    <location>
        <begin position="1"/>
        <end position="38"/>
    </location>
</feature>
<feature type="region of interest" description="Disordered" evidence="8">
    <location>
        <begin position="599"/>
        <end position="627"/>
    </location>
</feature>
<dbReference type="PANTHER" id="PTHR10032">
    <property type="entry name" value="ZINC FINGER PROTEIN WITH KRAB AND SCAN DOMAINS"/>
    <property type="match status" value="1"/>
</dbReference>
<name>A0ABN8QVK5_9CNID</name>
<evidence type="ECO:0000256" key="8">
    <source>
        <dbReference type="SAM" id="MobiDB-lite"/>
    </source>
</evidence>
<feature type="compositionally biased region" description="Polar residues" evidence="8">
    <location>
        <begin position="604"/>
        <end position="619"/>
    </location>
</feature>
<evidence type="ECO:0000256" key="6">
    <source>
        <dbReference type="ARBA" id="ARBA00023242"/>
    </source>
</evidence>
<evidence type="ECO:0000256" key="5">
    <source>
        <dbReference type="ARBA" id="ARBA00022833"/>
    </source>
</evidence>
<reference evidence="10 11" key="1">
    <citation type="submission" date="2022-05" db="EMBL/GenBank/DDBJ databases">
        <authorList>
            <consortium name="Genoscope - CEA"/>
            <person name="William W."/>
        </authorList>
    </citation>
    <scope>NUCLEOTIDE SEQUENCE [LARGE SCALE GENOMIC DNA]</scope>
</reference>
<keyword evidence="5" id="KW-0862">Zinc</keyword>
<dbReference type="InterPro" id="IPR036236">
    <property type="entry name" value="Znf_C2H2_sf"/>
</dbReference>
<dbReference type="Pfam" id="PF00096">
    <property type="entry name" value="zf-C2H2"/>
    <property type="match status" value="2"/>
</dbReference>
<evidence type="ECO:0000313" key="11">
    <source>
        <dbReference type="Proteomes" id="UP001159427"/>
    </source>
</evidence>
<dbReference type="PROSITE" id="PS50157">
    <property type="entry name" value="ZINC_FINGER_C2H2_2"/>
    <property type="match status" value="3"/>
</dbReference>
<keyword evidence="4 7" id="KW-0863">Zinc-finger</keyword>